<dbReference type="AlphaFoldDB" id="A0A2H0NHU9"/>
<dbReference type="EMBL" id="PCWS01000146">
    <property type="protein sequence ID" value="PIR07735.1"/>
    <property type="molecule type" value="Genomic_DNA"/>
</dbReference>
<feature type="compositionally biased region" description="Low complexity" evidence="1">
    <location>
        <begin position="504"/>
        <end position="514"/>
    </location>
</feature>
<feature type="region of interest" description="Disordered" evidence="1">
    <location>
        <begin position="227"/>
        <end position="558"/>
    </location>
</feature>
<organism evidence="2 3">
    <name type="scientific">Candidatus Gottesmanbacteria bacterium CG11_big_fil_rev_8_21_14_0_20_37_11</name>
    <dbReference type="NCBI Taxonomy" id="1974575"/>
    <lineage>
        <taxon>Bacteria</taxon>
        <taxon>Candidatus Gottesmaniibacteriota</taxon>
    </lineage>
</organism>
<comment type="caution">
    <text evidence="2">The sequence shown here is derived from an EMBL/GenBank/DDBJ whole genome shotgun (WGS) entry which is preliminary data.</text>
</comment>
<reference evidence="2 3" key="1">
    <citation type="submission" date="2017-09" db="EMBL/GenBank/DDBJ databases">
        <title>Depth-based differentiation of microbial function through sediment-hosted aquifers and enrichment of novel symbionts in the deep terrestrial subsurface.</title>
        <authorList>
            <person name="Probst A.J."/>
            <person name="Ladd B."/>
            <person name="Jarett J.K."/>
            <person name="Geller-Mcgrath D.E."/>
            <person name="Sieber C.M."/>
            <person name="Emerson J.B."/>
            <person name="Anantharaman K."/>
            <person name="Thomas B.C."/>
            <person name="Malmstrom R."/>
            <person name="Stieglmeier M."/>
            <person name="Klingl A."/>
            <person name="Woyke T."/>
            <person name="Ryan C.M."/>
            <person name="Banfield J.F."/>
        </authorList>
    </citation>
    <scope>NUCLEOTIDE SEQUENCE [LARGE SCALE GENOMIC DNA]</scope>
    <source>
        <strain evidence="2">CG11_big_fil_rev_8_21_14_0_20_37_11</strain>
    </source>
</reference>
<feature type="region of interest" description="Disordered" evidence="1">
    <location>
        <begin position="28"/>
        <end position="55"/>
    </location>
</feature>
<protein>
    <submittedName>
        <fullName evidence="2">Uncharacterized protein</fullName>
    </submittedName>
</protein>
<proteinExistence type="predicted"/>
<sequence length="680" mass="69248">MPISIPKILGRLGGKEAIPLSPFASEPMPSSPFAGTSRSNAAVLPSSPWGASTTSERRGFEDLYNQAREAAGQFAHSIPSIVSNAIHEGLDKIHKLEVHLPEIRRPEIHISIPKPHIDTKSALRVAESVGSAAAGAAIRVALVHGLGADPMLVNVANAVAIIGAPAASHYLSRLEGLAQRESNPRLERVARAAQRVATDVTFAAIGSGLAGIGEAVIARSFTQHVTTATPQPAEQQTGAAAQTQTNTPEAAVPAAVASATPEPNATQLPTHTPTHTPTPTETYTPTPTHAPTETPTHTLTHTPPPTETATALPTHSATPTETATAMPSPTPEPSATPSPTHSPTPDASATPHVVPSSTPEPTAPAVVNAPTSEPSAIPSPFASHTPEPSATPTHLTTHTPTPTPIHTPTETATVAPSATPEPSASPSPANTPTPDASPTPFSSPTPDATATTPATHTPVPTHAVSPTPDTSATPHIPGSTATPEPAAPAVSGGQPPDSAPAHPPAVVAHPTDPDLIPIPDASVTPPDSAIPPNPFAHPETPVATGGRPEAIPPPPVHLPVETSGPTVILPNGIVTEGGSYYQAAFDATSNLATQYGLTESGHQIMAHALQLASDQQQNLHPGANLAYSPAMKQQLGEILLRTVKNAQEVIANGGNLGIPGTTNGDLSSLQKLGQIFALGV</sequence>
<accession>A0A2H0NHU9</accession>
<feature type="compositionally biased region" description="Pro residues" evidence="1">
    <location>
        <begin position="328"/>
        <end position="342"/>
    </location>
</feature>
<feature type="compositionally biased region" description="Low complexity" evidence="1">
    <location>
        <begin position="444"/>
        <end position="464"/>
    </location>
</feature>
<feature type="compositionally biased region" description="Pro residues" evidence="1">
    <location>
        <begin position="423"/>
        <end position="443"/>
    </location>
</feature>
<evidence type="ECO:0000313" key="3">
    <source>
        <dbReference type="Proteomes" id="UP000230707"/>
    </source>
</evidence>
<feature type="compositionally biased region" description="Low complexity" evidence="1">
    <location>
        <begin position="391"/>
        <end position="422"/>
    </location>
</feature>
<dbReference type="Proteomes" id="UP000230707">
    <property type="component" value="Unassembled WGS sequence"/>
</dbReference>
<evidence type="ECO:0000313" key="2">
    <source>
        <dbReference type="EMBL" id="PIR07735.1"/>
    </source>
</evidence>
<gene>
    <name evidence="2" type="ORF">COV53_06715</name>
</gene>
<name>A0A2H0NHU9_9BACT</name>
<evidence type="ECO:0000256" key="1">
    <source>
        <dbReference type="SAM" id="MobiDB-lite"/>
    </source>
</evidence>
<feature type="compositionally biased region" description="Low complexity" evidence="1">
    <location>
        <begin position="227"/>
        <end position="327"/>
    </location>
</feature>